<feature type="transmembrane region" description="Helical" evidence="1">
    <location>
        <begin position="161"/>
        <end position="184"/>
    </location>
</feature>
<feature type="transmembrane region" description="Helical" evidence="1">
    <location>
        <begin position="5"/>
        <end position="20"/>
    </location>
</feature>
<accession>A0A3E0HKF3</accession>
<keyword evidence="1" id="KW-0812">Transmembrane</keyword>
<feature type="transmembrane region" description="Helical" evidence="1">
    <location>
        <begin position="77"/>
        <end position="97"/>
    </location>
</feature>
<dbReference type="Proteomes" id="UP000256269">
    <property type="component" value="Unassembled WGS sequence"/>
</dbReference>
<name>A0A3E0HKF3_9PSEU</name>
<dbReference type="RefSeq" id="WP_116175620.1">
    <property type="nucleotide sequence ID" value="NZ_CP144375.1"/>
</dbReference>
<reference evidence="2 3" key="1">
    <citation type="submission" date="2018-08" db="EMBL/GenBank/DDBJ databases">
        <title>Genomic Encyclopedia of Archaeal and Bacterial Type Strains, Phase II (KMG-II): from individual species to whole genera.</title>
        <authorList>
            <person name="Goeker M."/>
        </authorList>
    </citation>
    <scope>NUCLEOTIDE SEQUENCE [LARGE SCALE GENOMIC DNA]</scope>
    <source>
        <strain evidence="2 3">DSM 45791</strain>
    </source>
</reference>
<dbReference type="EMBL" id="QUNO01000006">
    <property type="protein sequence ID" value="REH46939.1"/>
    <property type="molecule type" value="Genomic_DNA"/>
</dbReference>
<organism evidence="2 3">
    <name type="scientific">Kutzneria buriramensis</name>
    <dbReference type="NCBI Taxonomy" id="1045776"/>
    <lineage>
        <taxon>Bacteria</taxon>
        <taxon>Bacillati</taxon>
        <taxon>Actinomycetota</taxon>
        <taxon>Actinomycetes</taxon>
        <taxon>Pseudonocardiales</taxon>
        <taxon>Pseudonocardiaceae</taxon>
        <taxon>Kutzneria</taxon>
    </lineage>
</organism>
<comment type="caution">
    <text evidence="2">The sequence shown here is derived from an EMBL/GenBank/DDBJ whole genome shotgun (WGS) entry which is preliminary data.</text>
</comment>
<evidence type="ECO:0000313" key="2">
    <source>
        <dbReference type="EMBL" id="REH46939.1"/>
    </source>
</evidence>
<proteinExistence type="predicted"/>
<feature type="transmembrane region" description="Helical" evidence="1">
    <location>
        <begin position="27"/>
        <end position="47"/>
    </location>
</feature>
<evidence type="ECO:0000313" key="3">
    <source>
        <dbReference type="Proteomes" id="UP000256269"/>
    </source>
</evidence>
<dbReference type="AlphaFoldDB" id="A0A3E0HKF3"/>
<feature type="transmembrane region" description="Helical" evidence="1">
    <location>
        <begin position="103"/>
        <end position="121"/>
    </location>
</feature>
<keyword evidence="3" id="KW-1185">Reference proteome</keyword>
<evidence type="ECO:0000256" key="1">
    <source>
        <dbReference type="SAM" id="Phobius"/>
    </source>
</evidence>
<keyword evidence="1" id="KW-1133">Transmembrane helix</keyword>
<protein>
    <submittedName>
        <fullName evidence="2">Uncharacterized protein</fullName>
    </submittedName>
</protein>
<feature type="transmembrane region" description="Helical" evidence="1">
    <location>
        <begin position="53"/>
        <end position="70"/>
    </location>
</feature>
<keyword evidence="1" id="KW-0472">Membrane</keyword>
<sequence length="188" mass="20860">MDSIFYLGLVLFAVGAWQAIRRYSHSLAIGVILPVYLVGAVLTFAGLGRIGNFVSYLFVAWFVLLQLLVVSSRRKYFFHLVPFAVLYGAAVGFFVKFYALQSFFWPTVALTALFLLVNLVVQLGSKDAVEAHVQLKKAVLAEIKESDIRQKVQKELGHRTLVVQHVVMSVLAFAGACVLVFYLVNGSL</sequence>
<gene>
    <name evidence="2" type="ORF">BCF44_106103</name>
</gene>